<sequence length="218" mass="25077">MATPAATPPSKTKQRRGRMRAQLPHCYHEGYLEKRSPNDRVSRRLWTCLCGNTLFFFNNSKDSNYVEKLELSGFVSLTDDNNRDRNLEARRLNLRLKDGEVKLIVPTLEARELWKGFIYAVAELSVPSSLNLLPGQLHLLREVVQKERERRKPLTIAQEPASNIYLSLLGDMPTCYRKVSRTEAMILLQRHPDCGNLLLRPGSDDSWLAMTTYQYLNG</sequence>
<protein>
    <recommendedName>
        <fullName evidence="2">PH domain-containing protein</fullName>
    </recommendedName>
</protein>
<dbReference type="PANTHER" id="PTHR16186:SF11">
    <property type="entry name" value="SIGNAL-TRANSDUCING ADAPTOR PROTEIN 2"/>
    <property type="match status" value="1"/>
</dbReference>
<dbReference type="Proteomes" id="UP000034805">
    <property type="component" value="Unassembled WGS sequence"/>
</dbReference>
<proteinExistence type="predicted"/>
<dbReference type="InterPro" id="IPR011993">
    <property type="entry name" value="PH-like_dom_sf"/>
</dbReference>
<evidence type="ECO:0000313" key="4">
    <source>
        <dbReference type="Proteomes" id="UP000034805"/>
    </source>
</evidence>
<evidence type="ECO:0000313" key="3">
    <source>
        <dbReference type="EMBL" id="KPP78872.1"/>
    </source>
</evidence>
<dbReference type="STRING" id="113540.ENSSFOP00015044623"/>
<reference evidence="3 4" key="1">
    <citation type="submission" date="2015-08" db="EMBL/GenBank/DDBJ databases">
        <title>The genome of the Asian arowana (Scleropages formosus).</title>
        <authorList>
            <person name="Tan M.H."/>
            <person name="Gan H.M."/>
            <person name="Croft L.J."/>
            <person name="Austin C.M."/>
        </authorList>
    </citation>
    <scope>NUCLEOTIDE SEQUENCE [LARGE SCALE GENOMIC DNA]</scope>
    <source>
        <strain evidence="3">Aro1</strain>
    </source>
</reference>
<organism evidence="3 4">
    <name type="scientific">Scleropages formosus</name>
    <name type="common">Asian bonytongue</name>
    <name type="synonym">Osteoglossum formosum</name>
    <dbReference type="NCBI Taxonomy" id="113540"/>
    <lineage>
        <taxon>Eukaryota</taxon>
        <taxon>Metazoa</taxon>
        <taxon>Chordata</taxon>
        <taxon>Craniata</taxon>
        <taxon>Vertebrata</taxon>
        <taxon>Euteleostomi</taxon>
        <taxon>Actinopterygii</taxon>
        <taxon>Neopterygii</taxon>
        <taxon>Teleostei</taxon>
        <taxon>Osteoglossocephala</taxon>
        <taxon>Osteoglossomorpha</taxon>
        <taxon>Osteoglossiformes</taxon>
        <taxon>Osteoglossidae</taxon>
        <taxon>Scleropages</taxon>
    </lineage>
</organism>
<dbReference type="SUPFAM" id="SSF50729">
    <property type="entry name" value="PH domain-like"/>
    <property type="match status" value="1"/>
</dbReference>
<feature type="domain" description="PH" evidence="2">
    <location>
        <begin position="25"/>
        <end position="123"/>
    </location>
</feature>
<dbReference type="AlphaFoldDB" id="A0A0P7UWW0"/>
<gene>
    <name evidence="3" type="ORF">Z043_101596</name>
</gene>
<comment type="caution">
    <text evidence="3">The sequence shown here is derived from an EMBL/GenBank/DDBJ whole genome shotgun (WGS) entry which is preliminary data.</text>
</comment>
<accession>A0A0P7UWW0</accession>
<dbReference type="Gene3D" id="3.30.505.10">
    <property type="entry name" value="SH2 domain"/>
    <property type="match status" value="1"/>
</dbReference>
<evidence type="ECO:0000256" key="1">
    <source>
        <dbReference type="SAM" id="MobiDB-lite"/>
    </source>
</evidence>
<dbReference type="GO" id="GO:0035591">
    <property type="term" value="F:signaling adaptor activity"/>
    <property type="evidence" value="ECO:0007669"/>
    <property type="project" value="InterPro"/>
</dbReference>
<dbReference type="InterPro" id="IPR001849">
    <property type="entry name" value="PH_domain"/>
</dbReference>
<name>A0A0P7UWW0_SCLFO</name>
<dbReference type="InterPro" id="IPR036860">
    <property type="entry name" value="SH2_dom_sf"/>
</dbReference>
<dbReference type="PANTHER" id="PTHR16186">
    <property type="entry name" value="SIGNAL-TRANSDUCING ADAPTOR PROTEIN-RELATED"/>
    <property type="match status" value="1"/>
</dbReference>
<evidence type="ECO:0000259" key="2">
    <source>
        <dbReference type="PROSITE" id="PS50003"/>
    </source>
</evidence>
<dbReference type="EMBL" id="JARO02000351">
    <property type="protein sequence ID" value="KPP78872.1"/>
    <property type="molecule type" value="Genomic_DNA"/>
</dbReference>
<dbReference type="InterPro" id="IPR039111">
    <property type="entry name" value="STAP1/STAP2"/>
</dbReference>
<dbReference type="SMART" id="SM00233">
    <property type="entry name" value="PH"/>
    <property type="match status" value="1"/>
</dbReference>
<feature type="region of interest" description="Disordered" evidence="1">
    <location>
        <begin position="1"/>
        <end position="20"/>
    </location>
</feature>
<dbReference type="PROSITE" id="PS50003">
    <property type="entry name" value="PH_DOMAIN"/>
    <property type="match status" value="1"/>
</dbReference>
<dbReference type="Gene3D" id="2.30.29.30">
    <property type="entry name" value="Pleckstrin-homology domain (PH domain)/Phosphotyrosine-binding domain (PTB)"/>
    <property type="match status" value="1"/>
</dbReference>
<dbReference type="CDD" id="cd13268">
    <property type="entry name" value="PH_Brdg1"/>
    <property type="match status" value="1"/>
</dbReference>